<keyword evidence="5" id="KW-0378">Hydrolase</keyword>
<feature type="domain" description="Glycosyl hydrolase family 95 catalytic" evidence="4">
    <location>
        <begin position="324"/>
        <end position="723"/>
    </location>
</feature>
<comment type="caution">
    <text evidence="5">The sequence shown here is derived from an EMBL/GenBank/DDBJ whole genome shotgun (WGS) entry which is preliminary data.</text>
</comment>
<dbReference type="Pfam" id="PF14498">
    <property type="entry name" value="Glyco_hyd_65N_2"/>
    <property type="match status" value="1"/>
</dbReference>
<dbReference type="EMBL" id="JBBNFP010000048">
    <property type="protein sequence ID" value="MEQ2487443.1"/>
    <property type="molecule type" value="Genomic_DNA"/>
</dbReference>
<reference evidence="5 6" key="1">
    <citation type="submission" date="2024-04" db="EMBL/GenBank/DDBJ databases">
        <title>Human intestinal bacterial collection.</title>
        <authorList>
            <person name="Pauvert C."/>
            <person name="Hitch T.C.A."/>
            <person name="Clavel T."/>
        </authorList>
    </citation>
    <scope>NUCLEOTIDE SEQUENCE [LARGE SCALE GENOMIC DNA]</scope>
    <source>
        <strain evidence="5 6">CLA-AA-H145</strain>
    </source>
</reference>
<keyword evidence="6" id="KW-1185">Reference proteome</keyword>
<dbReference type="Pfam" id="PF22124">
    <property type="entry name" value="Glyco_hydro_95_cat"/>
    <property type="match status" value="1"/>
</dbReference>
<dbReference type="InterPro" id="IPR008928">
    <property type="entry name" value="6-hairpin_glycosidase_sf"/>
</dbReference>
<dbReference type="InterPro" id="IPR049053">
    <property type="entry name" value="AFCA-like_C"/>
</dbReference>
<dbReference type="GO" id="GO:0016787">
    <property type="term" value="F:hydrolase activity"/>
    <property type="evidence" value="ECO:0007669"/>
    <property type="project" value="UniProtKB-KW"/>
</dbReference>
<name>A0ABV1FSW9_9BACT</name>
<feature type="domain" description="Alpha fucosidase A-like C-terminal" evidence="3">
    <location>
        <begin position="725"/>
        <end position="798"/>
    </location>
</feature>
<sequence>MRQILLALMLMVGVHTASAQRPLQVRFNQPAPEPGEFQPYGGVDPQWERRSLPIGNGNIGASLFGSVATERLSLNEITLWNGGPGTSKGPAHYWNVNKKSTDALRQIREAFAAGDSALAAQLTADNMNGVAAYERGAEPEWRFGNYTTLGELRVATGIDACDEGSYSRTLSLDSALARVSFTAGGVRYVRETFCSHPENVLVVRFTASKKGKQNLLLKYVPSMEAKGTTSNVDANELLYVGNLTNNGMKVVVRIAMRHKGGKVVRDGHEGLQVKGADEVEFILTADTDYKMNFDPDFNDPKTYVGVEPMETTASWLKAAMALNYKRLMRRHLADYRPIFTRVSLSLGADANKALTRTELEKATPDRLADYRRGVADPYLEALYYQFGRYLLISSSRAGNLPANLQGLWLANSDAPWHADYHNNINIQMNYWPVMQGGLQECAKPFVDYVRTLVKPGAVTARDYFGARGWTASISANPFGFTAPLRDRDMSWNLSPVAGPWLAAQVYDIYTFSRDKEWLKNEAYPIIKGAALFCQDFLWRKPDGNYTVAPSTSPEHGIVDDGVTFCQAVVRELLTDAVEAANILGVDQAESAQWQDVLRHLPPYRIGRYGQLMEWSRDIDDPKDEHRHVNHLFGLHPGHTVSWTHTPELAKAARVVLEHRGDGATGWSMGWKLNLWARLLDGNHAYKLYGNLLKNGTADNLWDLHPPFQIDGNFGGTAGVTEMLLQSQDGDIHLLPALPDAWADGEVKGLCARGNFVVDITWRGGQLAEARVRSNSGEAGVVRYKGQTLPVDVKQGETLVVTWEKGKLQAEKAR</sequence>
<evidence type="ECO:0000259" key="3">
    <source>
        <dbReference type="Pfam" id="PF21307"/>
    </source>
</evidence>
<accession>A0ABV1FSW9</accession>
<dbReference type="InterPro" id="IPR012341">
    <property type="entry name" value="6hp_glycosidase-like_sf"/>
</dbReference>
<dbReference type="Gene3D" id="1.50.10.10">
    <property type="match status" value="1"/>
</dbReference>
<dbReference type="SUPFAM" id="SSF48208">
    <property type="entry name" value="Six-hairpin glycosidases"/>
    <property type="match status" value="1"/>
</dbReference>
<gene>
    <name evidence="5" type="ORF">AAAT34_10385</name>
</gene>
<evidence type="ECO:0000313" key="6">
    <source>
        <dbReference type="Proteomes" id="UP001487296"/>
    </source>
</evidence>
<evidence type="ECO:0000313" key="5">
    <source>
        <dbReference type="EMBL" id="MEQ2487443.1"/>
    </source>
</evidence>
<keyword evidence="1" id="KW-0732">Signal</keyword>
<dbReference type="Proteomes" id="UP001487296">
    <property type="component" value="Unassembled WGS sequence"/>
</dbReference>
<evidence type="ECO:0000256" key="1">
    <source>
        <dbReference type="SAM" id="SignalP"/>
    </source>
</evidence>
<dbReference type="Pfam" id="PF21307">
    <property type="entry name" value="Glyco_hydro_95_C"/>
    <property type="match status" value="1"/>
</dbReference>
<feature type="signal peptide" evidence="1">
    <location>
        <begin position="1"/>
        <end position="19"/>
    </location>
</feature>
<dbReference type="PIRSF" id="PIRSF007663">
    <property type="entry name" value="UCP007663"/>
    <property type="match status" value="1"/>
</dbReference>
<evidence type="ECO:0000259" key="2">
    <source>
        <dbReference type="Pfam" id="PF14498"/>
    </source>
</evidence>
<evidence type="ECO:0000259" key="4">
    <source>
        <dbReference type="Pfam" id="PF22124"/>
    </source>
</evidence>
<proteinExistence type="predicted"/>
<feature type="domain" description="Glycosyl hydrolase family 95 N-terminal" evidence="2">
    <location>
        <begin position="29"/>
        <end position="291"/>
    </location>
</feature>
<protein>
    <submittedName>
        <fullName evidence="5">Glycoside hydrolase family 95 protein</fullName>
    </submittedName>
</protein>
<dbReference type="InterPro" id="IPR027414">
    <property type="entry name" value="GH95_N_dom"/>
</dbReference>
<dbReference type="PANTHER" id="PTHR31084">
    <property type="entry name" value="ALPHA-L-FUCOSIDASE 2"/>
    <property type="match status" value="1"/>
</dbReference>
<dbReference type="RefSeq" id="WP_215760530.1">
    <property type="nucleotide sequence ID" value="NZ_JAHKBE010000050.1"/>
</dbReference>
<organism evidence="5 6">
    <name type="scientific">Hallella faecis</name>
    <dbReference type="NCBI Taxonomy" id="2841596"/>
    <lineage>
        <taxon>Bacteria</taxon>
        <taxon>Pseudomonadati</taxon>
        <taxon>Bacteroidota</taxon>
        <taxon>Bacteroidia</taxon>
        <taxon>Bacteroidales</taxon>
        <taxon>Prevotellaceae</taxon>
        <taxon>Hallella</taxon>
    </lineage>
</organism>
<dbReference type="PANTHER" id="PTHR31084:SF19">
    <property type="entry name" value="GLYCOSYL HYDROLASE FAMILY 95 N-TERMINAL DOMAIN-CONTAINING PROTEIN"/>
    <property type="match status" value="1"/>
</dbReference>
<dbReference type="InterPro" id="IPR054363">
    <property type="entry name" value="GH95_cat"/>
</dbReference>
<feature type="chain" id="PRO_5046710560" evidence="1">
    <location>
        <begin position="20"/>
        <end position="813"/>
    </location>
</feature>
<dbReference type="InterPro" id="IPR016518">
    <property type="entry name" value="Alpha-L-fucosidase"/>
</dbReference>